<dbReference type="InterPro" id="IPR002035">
    <property type="entry name" value="VWF_A"/>
</dbReference>
<dbReference type="AlphaFoldDB" id="A0A367RI47"/>
<organism evidence="2 3">
    <name type="scientific">Nostoc minutum NIES-26</name>
    <dbReference type="NCBI Taxonomy" id="1844469"/>
    <lineage>
        <taxon>Bacteria</taxon>
        <taxon>Bacillati</taxon>
        <taxon>Cyanobacteriota</taxon>
        <taxon>Cyanophyceae</taxon>
        <taxon>Nostocales</taxon>
        <taxon>Nostocaceae</taxon>
        <taxon>Nostoc</taxon>
    </lineage>
</organism>
<gene>
    <name evidence="2" type="ORF">A6770_16525</name>
</gene>
<sequence length="623" mass="67721">MIKTSYEFDQAILPAGFSLKTNVLLRFRADMPESPRRNLNLSLVIDRSGSMAGAALHHALKAAESVVDRLEPKDILSVVVYDDEVDTVVPPQPVTDKSALKNSIHKVRAGGITNLSGGWLKGCEYVKKQLDPQKINRVLLLTDGHANMGIQDPKVLTATAGQKSEEGITTTTLGFAQGFNEDLLIGMARAASGNFYFIQSIDEATEVFSIELDSLRAVVGQNLKLTLELADGVSLVDTLSLAKVSQNNAGQPVITLGELYEGEDKLLGLSLEIFSAQVGELPVIKLHYSADVVQDDIIQSVSGTTDVVAKVGTVEESALASSSHIILDLSRLTIAKAKEIALDLAEHGKHQEAEQTLRVLVQDLRDKGLNENFEIAEEIDQLEYFAGRIAQKTLGNAGRKELLDQTYQTMTRNRSDLAGRGVTAGDEVYAMPIVNEVGSGVELYCVREGGKLRVKVMSDGYDSTKNVQFPRSIRAEGAHYVVEGLELSSDGFANAKGDRTFYRVRGKITRFAKPGQADIFVAPRQSKPTSTSKASKGPASAADLLTTDTVNNGILVQCVKDGSKLRARVVSDGYEPDWNMRFPRSVREEGMLYVVDEVKTAPDGKSYIACGEIKRFVQPNITN</sequence>
<proteinExistence type="predicted"/>
<dbReference type="SUPFAM" id="SSF53300">
    <property type="entry name" value="vWA-like"/>
    <property type="match status" value="1"/>
</dbReference>
<reference evidence="2" key="1">
    <citation type="submission" date="2016-04" db="EMBL/GenBank/DDBJ databases">
        <authorList>
            <person name="Tabuchi Yagui T.R."/>
        </authorList>
    </citation>
    <scope>NUCLEOTIDE SEQUENCE [LARGE SCALE GENOMIC DNA]</scope>
    <source>
        <strain evidence="2">NIES-26</strain>
    </source>
</reference>
<dbReference type="Pfam" id="PF00092">
    <property type="entry name" value="VWA"/>
    <property type="match status" value="1"/>
</dbReference>
<evidence type="ECO:0000313" key="2">
    <source>
        <dbReference type="EMBL" id="RCJ35400.1"/>
    </source>
</evidence>
<accession>A0A367RI47</accession>
<keyword evidence="3" id="KW-1185">Reference proteome</keyword>
<evidence type="ECO:0000313" key="3">
    <source>
        <dbReference type="Proteomes" id="UP000252107"/>
    </source>
</evidence>
<dbReference type="CDD" id="cd01465">
    <property type="entry name" value="vWA_subgroup"/>
    <property type="match status" value="1"/>
</dbReference>
<evidence type="ECO:0000259" key="1">
    <source>
        <dbReference type="PROSITE" id="PS50234"/>
    </source>
</evidence>
<name>A0A367RI47_9NOSO</name>
<dbReference type="EMBL" id="LXQD01000153">
    <property type="protein sequence ID" value="RCJ35400.1"/>
    <property type="molecule type" value="Genomic_DNA"/>
</dbReference>
<dbReference type="SMART" id="SM00327">
    <property type="entry name" value="VWA"/>
    <property type="match status" value="1"/>
</dbReference>
<dbReference type="PANTHER" id="PTHR10579">
    <property type="entry name" value="CALCIUM-ACTIVATED CHLORIDE CHANNEL REGULATOR"/>
    <property type="match status" value="1"/>
</dbReference>
<dbReference type="Proteomes" id="UP000252107">
    <property type="component" value="Unassembled WGS sequence"/>
</dbReference>
<dbReference type="PANTHER" id="PTHR10579:SF43">
    <property type="entry name" value="ZINC FINGER (C3HC4-TYPE RING FINGER) FAMILY PROTEIN"/>
    <property type="match status" value="1"/>
</dbReference>
<dbReference type="Gene3D" id="3.40.50.410">
    <property type="entry name" value="von Willebrand factor, type A domain"/>
    <property type="match status" value="1"/>
</dbReference>
<feature type="domain" description="VWFA" evidence="1">
    <location>
        <begin position="40"/>
        <end position="219"/>
    </location>
</feature>
<dbReference type="PROSITE" id="PS50234">
    <property type="entry name" value="VWFA"/>
    <property type="match status" value="1"/>
</dbReference>
<protein>
    <recommendedName>
        <fullName evidence="1">VWFA domain-containing protein</fullName>
    </recommendedName>
</protein>
<dbReference type="InterPro" id="IPR036465">
    <property type="entry name" value="vWFA_dom_sf"/>
</dbReference>
<dbReference type="InterPro" id="IPR051266">
    <property type="entry name" value="CLCR"/>
</dbReference>
<comment type="caution">
    <text evidence="2">The sequence shown here is derived from an EMBL/GenBank/DDBJ whole genome shotgun (WGS) entry which is preliminary data.</text>
</comment>